<name>A0ACB6ZWN7_THEGA</name>
<dbReference type="Proteomes" id="UP000886501">
    <property type="component" value="Unassembled WGS sequence"/>
</dbReference>
<feature type="non-terminal residue" evidence="1">
    <location>
        <position position="184"/>
    </location>
</feature>
<evidence type="ECO:0000313" key="2">
    <source>
        <dbReference type="Proteomes" id="UP000886501"/>
    </source>
</evidence>
<accession>A0ACB6ZWN7</accession>
<reference evidence="1" key="1">
    <citation type="submission" date="2019-10" db="EMBL/GenBank/DDBJ databases">
        <authorList>
            <consortium name="DOE Joint Genome Institute"/>
            <person name="Kuo A."/>
            <person name="Miyauchi S."/>
            <person name="Kiss E."/>
            <person name="Drula E."/>
            <person name="Kohler A."/>
            <person name="Sanchez-Garcia M."/>
            <person name="Andreopoulos B."/>
            <person name="Barry K.W."/>
            <person name="Bonito G."/>
            <person name="Buee M."/>
            <person name="Carver A."/>
            <person name="Chen C."/>
            <person name="Cichocki N."/>
            <person name="Clum A."/>
            <person name="Culley D."/>
            <person name="Crous P.W."/>
            <person name="Fauchery L."/>
            <person name="Girlanda M."/>
            <person name="Hayes R."/>
            <person name="Keri Z."/>
            <person name="Labutti K."/>
            <person name="Lipzen A."/>
            <person name="Lombard V."/>
            <person name="Magnuson J."/>
            <person name="Maillard F."/>
            <person name="Morin E."/>
            <person name="Murat C."/>
            <person name="Nolan M."/>
            <person name="Ohm R."/>
            <person name="Pangilinan J."/>
            <person name="Pereira M."/>
            <person name="Perotto S."/>
            <person name="Peter M."/>
            <person name="Riley R."/>
            <person name="Sitrit Y."/>
            <person name="Stielow B."/>
            <person name="Szollosi G."/>
            <person name="Zifcakova L."/>
            <person name="Stursova M."/>
            <person name="Spatafora J.W."/>
            <person name="Tedersoo L."/>
            <person name="Vaario L.-M."/>
            <person name="Yamada A."/>
            <person name="Yan M."/>
            <person name="Wang P."/>
            <person name="Xu J."/>
            <person name="Bruns T."/>
            <person name="Baldrian P."/>
            <person name="Vilgalys R."/>
            <person name="Henrissat B."/>
            <person name="Grigoriev I.V."/>
            <person name="Hibbett D."/>
            <person name="Nagy L.G."/>
            <person name="Martin F.M."/>
        </authorList>
    </citation>
    <scope>NUCLEOTIDE SEQUENCE</scope>
    <source>
        <strain evidence="1">P2</strain>
    </source>
</reference>
<protein>
    <submittedName>
        <fullName evidence="1">Uncharacterized protein</fullName>
    </submittedName>
</protein>
<comment type="caution">
    <text evidence="1">The sequence shown here is derived from an EMBL/GenBank/DDBJ whole genome shotgun (WGS) entry which is preliminary data.</text>
</comment>
<feature type="non-terminal residue" evidence="1">
    <location>
        <position position="1"/>
    </location>
</feature>
<sequence length="184" mass="20093">STAAIATTGRLPWFVDPAPFLRQKAPHLVQNGPTPLPEGVPTVIRNLHATLKTSPHLEQSELLVCEPIPTPPGPPLPDAMPKGRRKRGRAYAGEGVTTGMVGGLWNWIVLAQVKEGTENRGAIEAVVRVVRKSLLQSSTPVTLPPNSKRRSNDGWTMIDAGEFAVHVVSREARARFFPSRTRQF</sequence>
<organism evidence="1 2">
    <name type="scientific">Thelephora ganbajun</name>
    <name type="common">Ganba fungus</name>
    <dbReference type="NCBI Taxonomy" id="370292"/>
    <lineage>
        <taxon>Eukaryota</taxon>
        <taxon>Fungi</taxon>
        <taxon>Dikarya</taxon>
        <taxon>Basidiomycota</taxon>
        <taxon>Agaricomycotina</taxon>
        <taxon>Agaricomycetes</taxon>
        <taxon>Thelephorales</taxon>
        <taxon>Thelephoraceae</taxon>
        <taxon>Thelephora</taxon>
    </lineage>
</organism>
<gene>
    <name evidence="1" type="ORF">BDM02DRAFT_3079313</name>
</gene>
<dbReference type="EMBL" id="MU117962">
    <property type="protein sequence ID" value="KAF9653861.1"/>
    <property type="molecule type" value="Genomic_DNA"/>
</dbReference>
<evidence type="ECO:0000313" key="1">
    <source>
        <dbReference type="EMBL" id="KAF9653861.1"/>
    </source>
</evidence>
<reference evidence="1" key="2">
    <citation type="journal article" date="2020" name="Nat. Commun.">
        <title>Large-scale genome sequencing of mycorrhizal fungi provides insights into the early evolution of symbiotic traits.</title>
        <authorList>
            <person name="Miyauchi S."/>
            <person name="Kiss E."/>
            <person name="Kuo A."/>
            <person name="Drula E."/>
            <person name="Kohler A."/>
            <person name="Sanchez-Garcia M."/>
            <person name="Morin E."/>
            <person name="Andreopoulos B."/>
            <person name="Barry K.W."/>
            <person name="Bonito G."/>
            <person name="Buee M."/>
            <person name="Carver A."/>
            <person name="Chen C."/>
            <person name="Cichocki N."/>
            <person name="Clum A."/>
            <person name="Culley D."/>
            <person name="Crous P.W."/>
            <person name="Fauchery L."/>
            <person name="Girlanda M."/>
            <person name="Hayes R.D."/>
            <person name="Keri Z."/>
            <person name="LaButti K."/>
            <person name="Lipzen A."/>
            <person name="Lombard V."/>
            <person name="Magnuson J."/>
            <person name="Maillard F."/>
            <person name="Murat C."/>
            <person name="Nolan M."/>
            <person name="Ohm R.A."/>
            <person name="Pangilinan J."/>
            <person name="Pereira M.F."/>
            <person name="Perotto S."/>
            <person name="Peter M."/>
            <person name="Pfister S."/>
            <person name="Riley R."/>
            <person name="Sitrit Y."/>
            <person name="Stielow J.B."/>
            <person name="Szollosi G."/>
            <person name="Zifcakova L."/>
            <person name="Stursova M."/>
            <person name="Spatafora J.W."/>
            <person name="Tedersoo L."/>
            <person name="Vaario L.M."/>
            <person name="Yamada A."/>
            <person name="Yan M."/>
            <person name="Wang P."/>
            <person name="Xu J."/>
            <person name="Bruns T."/>
            <person name="Baldrian P."/>
            <person name="Vilgalys R."/>
            <person name="Dunand C."/>
            <person name="Henrissat B."/>
            <person name="Grigoriev I.V."/>
            <person name="Hibbett D."/>
            <person name="Nagy L.G."/>
            <person name="Martin F.M."/>
        </authorList>
    </citation>
    <scope>NUCLEOTIDE SEQUENCE</scope>
    <source>
        <strain evidence="1">P2</strain>
    </source>
</reference>
<proteinExistence type="predicted"/>
<keyword evidence="2" id="KW-1185">Reference proteome</keyword>